<dbReference type="SUPFAM" id="SSF57667">
    <property type="entry name" value="beta-beta-alpha zinc fingers"/>
    <property type="match status" value="1"/>
</dbReference>
<reference evidence="9" key="1">
    <citation type="journal article" date="2020" name="Stud. Mycol.">
        <title>101 Dothideomycetes genomes: a test case for predicting lifestyles and emergence of pathogens.</title>
        <authorList>
            <person name="Haridas S."/>
            <person name="Albert R."/>
            <person name="Binder M."/>
            <person name="Bloem J."/>
            <person name="Labutti K."/>
            <person name="Salamov A."/>
            <person name="Andreopoulos B."/>
            <person name="Baker S."/>
            <person name="Barry K."/>
            <person name="Bills G."/>
            <person name="Bluhm B."/>
            <person name="Cannon C."/>
            <person name="Castanera R."/>
            <person name="Culley D."/>
            <person name="Daum C."/>
            <person name="Ezra D."/>
            <person name="Gonzalez J."/>
            <person name="Henrissat B."/>
            <person name="Kuo A."/>
            <person name="Liang C."/>
            <person name="Lipzen A."/>
            <person name="Lutzoni F."/>
            <person name="Magnuson J."/>
            <person name="Mondo S."/>
            <person name="Nolan M."/>
            <person name="Ohm R."/>
            <person name="Pangilinan J."/>
            <person name="Park H.-J."/>
            <person name="Ramirez L."/>
            <person name="Alfaro M."/>
            <person name="Sun H."/>
            <person name="Tritt A."/>
            <person name="Yoshinaga Y."/>
            <person name="Zwiers L.-H."/>
            <person name="Turgeon B."/>
            <person name="Goodwin S."/>
            <person name="Spatafora J."/>
            <person name="Crous P."/>
            <person name="Grigoriev I."/>
        </authorList>
    </citation>
    <scope>NUCLEOTIDE SEQUENCE</scope>
    <source>
        <strain evidence="9">CBS 123094</strain>
    </source>
</reference>
<feature type="region of interest" description="Disordered" evidence="7">
    <location>
        <begin position="323"/>
        <end position="375"/>
    </location>
</feature>
<keyword evidence="5" id="KW-0539">Nucleus</keyword>
<dbReference type="InterPro" id="IPR022755">
    <property type="entry name" value="Znf_C2H2_jaz"/>
</dbReference>
<dbReference type="Pfam" id="PF11931">
    <property type="entry name" value="SF3a60_Prp9_C"/>
    <property type="match status" value="1"/>
</dbReference>
<dbReference type="InterPro" id="IPR031774">
    <property type="entry name" value="SF3A3_dom"/>
</dbReference>
<proteinExistence type="predicted"/>
<dbReference type="GO" id="GO:0003723">
    <property type="term" value="F:RNA binding"/>
    <property type="evidence" value="ECO:0007669"/>
    <property type="project" value="InterPro"/>
</dbReference>
<dbReference type="Pfam" id="PF12171">
    <property type="entry name" value="zf-C2H2_jaz"/>
    <property type="match status" value="1"/>
</dbReference>
<dbReference type="Pfam" id="PF12108">
    <property type="entry name" value="SF3a60_bindingd"/>
    <property type="match status" value="1"/>
</dbReference>
<dbReference type="GO" id="GO:0005681">
    <property type="term" value="C:spliceosomal complex"/>
    <property type="evidence" value="ECO:0007669"/>
    <property type="project" value="InterPro"/>
</dbReference>
<evidence type="ECO:0000256" key="4">
    <source>
        <dbReference type="ARBA" id="ARBA00022833"/>
    </source>
</evidence>
<evidence type="ECO:0000256" key="1">
    <source>
        <dbReference type="ARBA" id="ARBA00004123"/>
    </source>
</evidence>
<dbReference type="PANTHER" id="PTHR12786:SF2">
    <property type="entry name" value="SPLICING FACTOR 3A SUBUNIT 3"/>
    <property type="match status" value="1"/>
</dbReference>
<evidence type="ECO:0000256" key="7">
    <source>
        <dbReference type="SAM" id="MobiDB-lite"/>
    </source>
</evidence>
<dbReference type="InterPro" id="IPR036236">
    <property type="entry name" value="Znf_C2H2_sf"/>
</dbReference>
<keyword evidence="4" id="KW-0862">Zinc</keyword>
<dbReference type="AlphaFoldDB" id="A0A6A5W882"/>
<keyword evidence="2" id="KW-0479">Metal-binding</keyword>
<dbReference type="InterPro" id="IPR051421">
    <property type="entry name" value="RNA_Proc_DNA_Dmg_Regulator"/>
</dbReference>
<gene>
    <name evidence="9" type="ORF">P154DRAFT_536569</name>
</gene>
<evidence type="ECO:0000256" key="2">
    <source>
        <dbReference type="ARBA" id="ARBA00022723"/>
    </source>
</evidence>
<evidence type="ECO:0000259" key="8">
    <source>
        <dbReference type="PROSITE" id="PS50157"/>
    </source>
</evidence>
<feature type="compositionally biased region" description="Basic and acidic residues" evidence="7">
    <location>
        <begin position="327"/>
        <end position="349"/>
    </location>
</feature>
<evidence type="ECO:0000313" key="10">
    <source>
        <dbReference type="Proteomes" id="UP000799779"/>
    </source>
</evidence>
<dbReference type="Proteomes" id="UP000799779">
    <property type="component" value="Unassembled WGS sequence"/>
</dbReference>
<evidence type="ECO:0000256" key="5">
    <source>
        <dbReference type="ARBA" id="ARBA00023242"/>
    </source>
</evidence>
<organism evidence="9 10">
    <name type="scientific">Amniculicola lignicola CBS 123094</name>
    <dbReference type="NCBI Taxonomy" id="1392246"/>
    <lineage>
        <taxon>Eukaryota</taxon>
        <taxon>Fungi</taxon>
        <taxon>Dikarya</taxon>
        <taxon>Ascomycota</taxon>
        <taxon>Pezizomycotina</taxon>
        <taxon>Dothideomycetes</taxon>
        <taxon>Pleosporomycetidae</taxon>
        <taxon>Pleosporales</taxon>
        <taxon>Amniculicolaceae</taxon>
        <taxon>Amniculicola</taxon>
    </lineage>
</organism>
<dbReference type="InterPro" id="IPR024598">
    <property type="entry name" value="SF3a60/Prp9_C"/>
</dbReference>
<feature type="domain" description="C2H2-type" evidence="8">
    <location>
        <begin position="255"/>
        <end position="284"/>
    </location>
</feature>
<accession>A0A6A5W882</accession>
<dbReference type="PROSITE" id="PS00028">
    <property type="entry name" value="ZINC_FINGER_C2H2_1"/>
    <property type="match status" value="1"/>
</dbReference>
<dbReference type="PANTHER" id="PTHR12786">
    <property type="entry name" value="SPLICING FACTOR SF3A-RELATED"/>
    <property type="match status" value="1"/>
</dbReference>
<keyword evidence="3 6" id="KW-0863">Zinc-finger</keyword>
<evidence type="ECO:0000256" key="6">
    <source>
        <dbReference type="PROSITE-ProRule" id="PRU00042"/>
    </source>
</evidence>
<dbReference type="GO" id="GO:0000398">
    <property type="term" value="P:mRNA splicing, via spliceosome"/>
    <property type="evidence" value="ECO:0007669"/>
    <property type="project" value="InterPro"/>
</dbReference>
<name>A0A6A5W882_9PLEO</name>
<dbReference type="SMART" id="SM00355">
    <property type="entry name" value="ZnF_C2H2"/>
    <property type="match status" value="2"/>
</dbReference>
<evidence type="ECO:0000256" key="3">
    <source>
        <dbReference type="ARBA" id="ARBA00022771"/>
    </source>
</evidence>
<dbReference type="Gene3D" id="3.30.160.60">
    <property type="entry name" value="Classic Zinc Finger"/>
    <property type="match status" value="1"/>
</dbReference>
<protein>
    <submittedName>
        <fullName evidence="9">Splicesome-associated protein</fullName>
    </submittedName>
</protein>
<feature type="compositionally biased region" description="Polar residues" evidence="7">
    <location>
        <begin position="282"/>
        <end position="299"/>
    </location>
</feature>
<dbReference type="EMBL" id="ML977606">
    <property type="protein sequence ID" value="KAF1998143.1"/>
    <property type="molecule type" value="Genomic_DNA"/>
</dbReference>
<keyword evidence="10" id="KW-1185">Reference proteome</keyword>
<sequence>MPMLLEEQRFLHEHMERIEDATADRFMEDPRNMRERQGRDHEIGRFLQQAGSEAEKLADIYKDEAGERDQQLRDLSTGDVMDKFEKELASIKDFHRRYPNEPVENLEKIYKKRSPEERAAALAVVETMFTGEEGFGRFFDLNRLHEQYINLPIFKQVRRVTYLQYLDSFDIFVPPQCLIARNKKLDESYFQYLKALRDYLDSFIHRTKPLENLDKLFESWDKEFVEKWANGELPGWGKEDPVTKAPTNGDSGHEFFCAPCQKGFSKETTYEGHLKSKKHTKTVQSLDQDSNPVPTKGTTSTIQDFKERAVAELEYRIKKLAGAMQTERSDTRTNVERKQGMTERERQQELELLYADDVDTNGGEDEKDDEDEKNDKIYNPLKLPLAWDGKPIPYWLYKLHGLGVELPCEICGNYVYMGRRAFDKHFNEPRHIYGLKCLGIVSQTNLFREITSIDAATALWKKIVQDNKAKKKMADDVIQMEDNEGNVMPEKVYYDLLAQGLL</sequence>
<evidence type="ECO:0000313" key="9">
    <source>
        <dbReference type="EMBL" id="KAF1998143.1"/>
    </source>
</evidence>
<dbReference type="Pfam" id="PF16837">
    <property type="entry name" value="SF3A3"/>
    <property type="match status" value="1"/>
</dbReference>
<dbReference type="OrthoDB" id="2160351at2759"/>
<feature type="compositionally biased region" description="Acidic residues" evidence="7">
    <location>
        <begin position="354"/>
        <end position="372"/>
    </location>
</feature>
<feature type="region of interest" description="Disordered" evidence="7">
    <location>
        <begin position="275"/>
        <end position="299"/>
    </location>
</feature>
<comment type="subcellular location">
    <subcellularLocation>
        <location evidence="1">Nucleus</location>
    </subcellularLocation>
</comment>
<dbReference type="PROSITE" id="PS50157">
    <property type="entry name" value="ZINC_FINGER_C2H2_2"/>
    <property type="match status" value="1"/>
</dbReference>
<dbReference type="InterPro" id="IPR021966">
    <property type="entry name" value="SF3a60_bindingd"/>
</dbReference>
<dbReference type="InterPro" id="IPR013087">
    <property type="entry name" value="Znf_C2H2_type"/>
</dbReference>
<dbReference type="GO" id="GO:0008270">
    <property type="term" value="F:zinc ion binding"/>
    <property type="evidence" value="ECO:0007669"/>
    <property type="project" value="UniProtKB-KW"/>
</dbReference>